<dbReference type="InParanoid" id="A0A4W3IND9"/>
<evidence type="ECO:0000256" key="2">
    <source>
        <dbReference type="SAM" id="Phobius"/>
    </source>
</evidence>
<feature type="domain" description="Ig-like" evidence="4">
    <location>
        <begin position="857"/>
        <end position="949"/>
    </location>
</feature>
<evidence type="ECO:0000259" key="4">
    <source>
        <dbReference type="PROSITE" id="PS50835"/>
    </source>
</evidence>
<feature type="domain" description="Ig-like" evidence="4">
    <location>
        <begin position="968"/>
        <end position="1071"/>
    </location>
</feature>
<keyword evidence="2" id="KW-0812">Transmembrane</keyword>
<dbReference type="InterPro" id="IPR013783">
    <property type="entry name" value="Ig-like_fold"/>
</dbReference>
<accession>A0A4W3IND9</accession>
<evidence type="ECO:0000256" key="3">
    <source>
        <dbReference type="SAM" id="SignalP"/>
    </source>
</evidence>
<reference evidence="5" key="5">
    <citation type="submission" date="2025-09" db="UniProtKB">
        <authorList>
            <consortium name="Ensembl"/>
        </authorList>
    </citation>
    <scope>IDENTIFICATION</scope>
</reference>
<gene>
    <name evidence="5" type="primary">LOC103174895</name>
</gene>
<keyword evidence="3" id="KW-0732">Signal</keyword>
<keyword evidence="2" id="KW-1133">Transmembrane helix</keyword>
<evidence type="ECO:0000256" key="1">
    <source>
        <dbReference type="ARBA" id="ARBA00023180"/>
    </source>
</evidence>
<feature type="signal peptide" evidence="3">
    <location>
        <begin position="1"/>
        <end position="15"/>
    </location>
</feature>
<dbReference type="Proteomes" id="UP000314986">
    <property type="component" value="Unassembled WGS sequence"/>
</dbReference>
<organism evidence="5 6">
    <name type="scientific">Callorhinchus milii</name>
    <name type="common">Ghost shark</name>
    <dbReference type="NCBI Taxonomy" id="7868"/>
    <lineage>
        <taxon>Eukaryota</taxon>
        <taxon>Metazoa</taxon>
        <taxon>Chordata</taxon>
        <taxon>Craniata</taxon>
        <taxon>Vertebrata</taxon>
        <taxon>Chondrichthyes</taxon>
        <taxon>Holocephali</taxon>
        <taxon>Chimaeriformes</taxon>
        <taxon>Callorhinchidae</taxon>
        <taxon>Callorhinchus</taxon>
    </lineage>
</organism>
<feature type="domain" description="Ig-like" evidence="4">
    <location>
        <begin position="541"/>
        <end position="636"/>
    </location>
</feature>
<dbReference type="InterPro" id="IPR007110">
    <property type="entry name" value="Ig-like_dom"/>
</dbReference>
<feature type="domain" description="Ig-like" evidence="4">
    <location>
        <begin position="752"/>
        <end position="851"/>
    </location>
</feature>
<feature type="domain" description="Ig-like" evidence="4">
    <location>
        <begin position="414"/>
        <end position="536"/>
    </location>
</feature>
<feature type="chain" id="PRO_5021454136" evidence="3">
    <location>
        <begin position="16"/>
        <end position="1079"/>
    </location>
</feature>
<feature type="domain" description="Ig-like" evidence="4">
    <location>
        <begin position="16"/>
        <end position="128"/>
    </location>
</feature>
<dbReference type="Gene3D" id="2.60.40.10">
    <property type="entry name" value="Immunoglobulins"/>
    <property type="match status" value="9"/>
</dbReference>
<dbReference type="Pfam" id="PF07654">
    <property type="entry name" value="C1-set"/>
    <property type="match status" value="5"/>
</dbReference>
<keyword evidence="2" id="KW-0472">Membrane</keyword>
<dbReference type="PROSITE" id="PS00290">
    <property type="entry name" value="IG_MHC"/>
    <property type="match status" value="1"/>
</dbReference>
<dbReference type="InterPro" id="IPR003599">
    <property type="entry name" value="Ig_sub"/>
</dbReference>
<reference evidence="6" key="1">
    <citation type="journal article" date="2006" name="Science">
        <title>Ancient noncoding elements conserved in the human genome.</title>
        <authorList>
            <person name="Venkatesh B."/>
            <person name="Kirkness E.F."/>
            <person name="Loh Y.H."/>
            <person name="Halpern A.L."/>
            <person name="Lee A.P."/>
            <person name="Johnson J."/>
            <person name="Dandona N."/>
            <person name="Viswanathan L.D."/>
            <person name="Tay A."/>
            <person name="Venter J.C."/>
            <person name="Strausberg R.L."/>
            <person name="Brenner S."/>
        </authorList>
    </citation>
    <scope>NUCLEOTIDE SEQUENCE [LARGE SCALE GENOMIC DNA]</scope>
</reference>
<keyword evidence="6" id="KW-1185">Reference proteome</keyword>
<evidence type="ECO:0000313" key="5">
    <source>
        <dbReference type="Ensembl" id="ENSCMIP00000030712.1"/>
    </source>
</evidence>
<feature type="transmembrane region" description="Helical" evidence="2">
    <location>
        <begin position="246"/>
        <end position="269"/>
    </location>
</feature>
<reference evidence="6" key="2">
    <citation type="journal article" date="2007" name="PLoS Biol.">
        <title>Survey sequencing and comparative analysis of the elephant shark (Callorhinchus milii) genome.</title>
        <authorList>
            <person name="Venkatesh B."/>
            <person name="Kirkness E.F."/>
            <person name="Loh Y.H."/>
            <person name="Halpern A.L."/>
            <person name="Lee A.P."/>
            <person name="Johnson J."/>
            <person name="Dandona N."/>
            <person name="Viswanathan L.D."/>
            <person name="Tay A."/>
            <person name="Venter J.C."/>
            <person name="Strausberg R.L."/>
            <person name="Brenner S."/>
        </authorList>
    </citation>
    <scope>NUCLEOTIDE SEQUENCE [LARGE SCALE GENOMIC DNA]</scope>
</reference>
<sequence>MWALISCSLFCLAGSFDVTIFKNPMEVLLDTAVRLECKITNYGSDTLNLDNLAVQWLFSYKNMTKKEIYVFNGGKHISKKAGVRMSDDLLKLGDATLELLRVQFEDEGQYTCAIFITPSKVEKSASILVSVKPRVSLSTKHFTVVSGSEGSVRCNIIRFYPQEYTIKWVKILSGSTETVVNDICTGVPVPDKDGTFNVSSVIRIEPTMVDNGAIYKCEVRHKTFSSPWITEAKLTVKEPEKTSGGVIAGAIIGTLILSTLAFAGLFFVYTTRFKKVSPKFTKISKPATIRHQEEALISCQVIGFRPVKISITLWVKRSEQEKKKIYCWSNTMLKNPDEEANLLSNGKDCCYESFTPNFSLTSLNDGNFTVNCVIKMWPDMYSDNGMELTFEVQHETLSIAMEEKITLEVVGVPPKISDILLPPRIIHNELVSLACSINGFKPKPLKIIWYQLWGAGNKKEIAYLDKDTKRLLETNPSQTNKFNHYISEMQYEDKTYSVISVLNIIPDIQEDMGIKYVCEVHHEATDKVEKRETKLDIKGTPKLEQIQSVPKTPVAGESLKLSCRVNFFYPKTIRAEWFKDNEQNPLESEDSEPMLGNNALFYFTSNMTTVATRKDVDSKYVCKVYHESLTEPAEIHWVLDRLVSAPKLMEIEIDPPSPEAGKSVTLSCKAYDFYPKENKISWIRGFDITGQKFESEDTEQDLSTGLYYRKSKWTFIPTELDHGTEYTMEILHVETSSKPQRISRMLNLKGIPSISDIILEPPEPVYGKELVLTCNVSNFTTQSITTSWLKQNNKIYEGITNQGPDPDEGGCYRFSSSLKLVPNAQDYEKEFSFRVEHMKFTKPIVKNAFVSFPAFSPQVSKIKVDPVSPQVNQAVSLSISLSNYVPSGITVKWFKKWKPYTGTVINSLPQVAENGLFSSISKIDFQATLDDQKCEFRCEVTHEETKEIQEKDFILCIRDGDDDVVDEPISDEMKSDDEAEDMDFVSDIRCETENPKAGQPVTVACTIKGHPMDSTHITWFKGVYPYEKEDVVKKIALPDGSFKCALTFTAEKEDDGILLQCDVMTEMDPISKFFHLKLS</sequence>
<dbReference type="CDD" id="cd00098">
    <property type="entry name" value="IgC1"/>
    <property type="match status" value="4"/>
</dbReference>
<dbReference type="PANTHER" id="PTHR23411">
    <property type="entry name" value="TAPASIN"/>
    <property type="match status" value="1"/>
</dbReference>
<protein>
    <submittedName>
        <fullName evidence="5">Uncharacterized LOC103174895</fullName>
    </submittedName>
</protein>
<dbReference type="Pfam" id="PF07686">
    <property type="entry name" value="V-set"/>
    <property type="match status" value="1"/>
</dbReference>
<reference evidence="6" key="3">
    <citation type="journal article" date="2014" name="Nature">
        <title>Elephant shark genome provides unique insights into gnathostome evolution.</title>
        <authorList>
            <consortium name="International Elephant Shark Genome Sequencing Consortium"/>
            <person name="Venkatesh B."/>
            <person name="Lee A.P."/>
            <person name="Ravi V."/>
            <person name="Maurya A.K."/>
            <person name="Lian M.M."/>
            <person name="Swann J.B."/>
            <person name="Ohta Y."/>
            <person name="Flajnik M.F."/>
            <person name="Sutoh Y."/>
            <person name="Kasahara M."/>
            <person name="Hoon S."/>
            <person name="Gangu V."/>
            <person name="Roy S.W."/>
            <person name="Irimia M."/>
            <person name="Korzh V."/>
            <person name="Kondrychyn I."/>
            <person name="Lim Z.W."/>
            <person name="Tay B.H."/>
            <person name="Tohari S."/>
            <person name="Kong K.W."/>
            <person name="Ho S."/>
            <person name="Lorente-Galdos B."/>
            <person name="Quilez J."/>
            <person name="Marques-Bonet T."/>
            <person name="Raney B.J."/>
            <person name="Ingham P.W."/>
            <person name="Tay A."/>
            <person name="Hillier L.W."/>
            <person name="Minx P."/>
            <person name="Boehm T."/>
            <person name="Wilson R.K."/>
            <person name="Brenner S."/>
            <person name="Warren W.C."/>
        </authorList>
    </citation>
    <scope>NUCLEOTIDE SEQUENCE [LARGE SCALE GENOMIC DNA]</scope>
</reference>
<dbReference type="Ensembl" id="ENSCMIT00000031179.1">
    <property type="protein sequence ID" value="ENSCMIP00000030712.1"/>
    <property type="gene ID" value="ENSCMIG00000013206.1"/>
</dbReference>
<dbReference type="InterPro" id="IPR013106">
    <property type="entry name" value="Ig_V-set"/>
</dbReference>
<dbReference type="InterPro" id="IPR003597">
    <property type="entry name" value="Ig_C1-set"/>
</dbReference>
<feature type="domain" description="Ig-like" evidence="4">
    <location>
        <begin position="133"/>
        <end position="235"/>
    </location>
</feature>
<keyword evidence="1" id="KW-0325">Glycoprotein</keyword>
<dbReference type="AlphaFoldDB" id="A0A4W3IND9"/>
<dbReference type="GeneTree" id="ENSGT00940000163348"/>
<dbReference type="SMART" id="SM00407">
    <property type="entry name" value="IGc1"/>
    <property type="match status" value="5"/>
</dbReference>
<name>A0A4W3IND9_CALMI</name>
<dbReference type="InterPro" id="IPR036179">
    <property type="entry name" value="Ig-like_dom_sf"/>
</dbReference>
<dbReference type="OMA" id="HEVHCST"/>
<dbReference type="STRING" id="7868.ENSCMIP00000030712"/>
<evidence type="ECO:0000313" key="6">
    <source>
        <dbReference type="Proteomes" id="UP000314986"/>
    </source>
</evidence>
<proteinExistence type="predicted"/>
<reference evidence="5" key="4">
    <citation type="submission" date="2025-08" db="UniProtKB">
        <authorList>
            <consortium name="Ensembl"/>
        </authorList>
    </citation>
    <scope>IDENTIFICATION</scope>
</reference>
<dbReference type="InterPro" id="IPR050380">
    <property type="entry name" value="Immune_Resp_Modulators"/>
</dbReference>
<dbReference type="SMART" id="SM00409">
    <property type="entry name" value="IG"/>
    <property type="match status" value="6"/>
</dbReference>
<dbReference type="SUPFAM" id="SSF48726">
    <property type="entry name" value="Immunoglobulin"/>
    <property type="match status" value="9"/>
</dbReference>
<feature type="domain" description="Ig-like" evidence="4">
    <location>
        <begin position="646"/>
        <end position="743"/>
    </location>
</feature>
<dbReference type="PROSITE" id="PS50835">
    <property type="entry name" value="IG_LIKE"/>
    <property type="match status" value="8"/>
</dbReference>
<dbReference type="InterPro" id="IPR003006">
    <property type="entry name" value="Ig/MHC_CS"/>
</dbReference>